<evidence type="ECO:0000256" key="2">
    <source>
        <dbReference type="SAM" id="Phobius"/>
    </source>
</evidence>
<feature type="transmembrane region" description="Helical" evidence="2">
    <location>
        <begin position="69"/>
        <end position="88"/>
    </location>
</feature>
<accession>A6DL72</accession>
<evidence type="ECO:0000313" key="3">
    <source>
        <dbReference type="EMBL" id="EDM27674.1"/>
    </source>
</evidence>
<keyword evidence="2" id="KW-1133">Transmembrane helix</keyword>
<keyword evidence="4" id="KW-1185">Reference proteome</keyword>
<evidence type="ECO:0000256" key="1">
    <source>
        <dbReference type="SAM" id="MobiDB-lite"/>
    </source>
</evidence>
<dbReference type="EMBL" id="ABCK01000008">
    <property type="protein sequence ID" value="EDM27674.1"/>
    <property type="molecule type" value="Genomic_DNA"/>
</dbReference>
<comment type="caution">
    <text evidence="3">The sequence shown here is derived from an EMBL/GenBank/DDBJ whole genome shotgun (WGS) entry which is preliminary data.</text>
</comment>
<reference evidence="3 4" key="1">
    <citation type="journal article" date="2010" name="J. Bacteriol.">
        <title>Genome sequence of Lentisphaera araneosa HTCC2155T, the type species of the order Lentisphaerales in the phylum Lentisphaerae.</title>
        <authorList>
            <person name="Thrash J.C."/>
            <person name="Cho J.C."/>
            <person name="Vergin K.L."/>
            <person name="Morris R.M."/>
            <person name="Giovannoni S.J."/>
        </authorList>
    </citation>
    <scope>NUCLEOTIDE SEQUENCE [LARGE SCALE GENOMIC DNA]</scope>
    <source>
        <strain evidence="3 4">HTCC2155</strain>
    </source>
</reference>
<organism evidence="3 4">
    <name type="scientific">Lentisphaera araneosa HTCC2155</name>
    <dbReference type="NCBI Taxonomy" id="313628"/>
    <lineage>
        <taxon>Bacteria</taxon>
        <taxon>Pseudomonadati</taxon>
        <taxon>Lentisphaerota</taxon>
        <taxon>Lentisphaeria</taxon>
        <taxon>Lentisphaerales</taxon>
        <taxon>Lentisphaeraceae</taxon>
        <taxon>Lentisphaera</taxon>
    </lineage>
</organism>
<name>A6DL72_9BACT</name>
<dbReference type="Proteomes" id="UP000004947">
    <property type="component" value="Unassembled WGS sequence"/>
</dbReference>
<feature type="compositionally biased region" description="Polar residues" evidence="1">
    <location>
        <begin position="9"/>
        <end position="22"/>
    </location>
</feature>
<protein>
    <submittedName>
        <fullName evidence="3">Uncharacterized protein</fullName>
    </submittedName>
</protein>
<dbReference type="RefSeq" id="WP_007278632.1">
    <property type="nucleotide sequence ID" value="NZ_ABCK01000008.1"/>
</dbReference>
<feature type="compositionally biased region" description="Basic residues" evidence="1">
    <location>
        <begin position="48"/>
        <end position="64"/>
    </location>
</feature>
<evidence type="ECO:0000313" key="4">
    <source>
        <dbReference type="Proteomes" id="UP000004947"/>
    </source>
</evidence>
<gene>
    <name evidence="3" type="ORF">LNTAR_20748</name>
</gene>
<dbReference type="STRING" id="313628.LNTAR_20748"/>
<sequence>MNRKDKGASASSKSRTRMNTKAGSGATAARSIKERPQTNARANSRANSRSHTRANTHSPRKHKSGGGSLSYIIVTLLTFGVIISDITGPMQGWLRPAKAVEEPKEKVIEEPKEEVKKAPKEIKKTSVNKKPQKTEEKAAVFQANISADLSAEEVEEADEEKLKKARYEDLYAELKTKVKPPPMNKRVLVQMRSGQKMYCQVVDITKGVLSLVKIEPYNGKMKVSASKLSDKSRAMFFGDEFAKAKARKMVAAEERAGFFRKDPATESGFFNPDLEETPEKLVHAVQEVGTWLNLQASRGAGSGVTRMGAKINGQAKILYVYVGRGFFSKTKNEKAQWLEALRQFWVLRCKSNSLASEANAHVCLVLDGRNLIVGGTKETDSKKIWLKKNRR</sequence>
<dbReference type="AlphaFoldDB" id="A6DL72"/>
<proteinExistence type="predicted"/>
<feature type="region of interest" description="Disordered" evidence="1">
    <location>
        <begin position="1"/>
        <end position="67"/>
    </location>
</feature>
<keyword evidence="2" id="KW-0472">Membrane</keyword>
<keyword evidence="2" id="KW-0812">Transmembrane</keyword>